<evidence type="ECO:0000256" key="1">
    <source>
        <dbReference type="SAM" id="MobiDB-lite"/>
    </source>
</evidence>
<organism evidence="3 4">
    <name type="scientific">Ostreobium quekettii</name>
    <dbReference type="NCBI Taxonomy" id="121088"/>
    <lineage>
        <taxon>Eukaryota</taxon>
        <taxon>Viridiplantae</taxon>
        <taxon>Chlorophyta</taxon>
        <taxon>core chlorophytes</taxon>
        <taxon>Ulvophyceae</taxon>
        <taxon>TCBD clade</taxon>
        <taxon>Bryopsidales</taxon>
        <taxon>Ostreobineae</taxon>
        <taxon>Ostreobiaceae</taxon>
        <taxon>Ostreobium</taxon>
    </lineage>
</organism>
<comment type="caution">
    <text evidence="3">The sequence shown here is derived from an EMBL/GenBank/DDBJ whole genome shotgun (WGS) entry which is preliminary data.</text>
</comment>
<protein>
    <recommendedName>
        <fullName evidence="2">Ubiquitin-like domain-containing protein</fullName>
    </recommendedName>
</protein>
<accession>A0A8S1J2D6</accession>
<dbReference type="Gene3D" id="3.10.20.90">
    <property type="entry name" value="Phosphatidylinositol 3-kinase Catalytic Subunit, Chain A, domain 1"/>
    <property type="match status" value="1"/>
</dbReference>
<dbReference type="Pfam" id="PF00240">
    <property type="entry name" value="ubiquitin"/>
    <property type="match status" value="1"/>
</dbReference>
<keyword evidence="4" id="KW-1185">Reference proteome</keyword>
<feature type="compositionally biased region" description="Basic and acidic residues" evidence="1">
    <location>
        <begin position="373"/>
        <end position="396"/>
    </location>
</feature>
<sequence length="592" mass="65231">MASMAGGGSKLGDRGRLQSVEINSEDLDEVESLYDAAEPCYAVVYRTRQSEGTPHSSGGEGGVRVVSCIKAEIEERFSRRIFGRLEDFVTAVTYLVDEDERERSHALELPSCLVFDCAPNAATARAVLQDNRTLIRHFAPVLDVDPSMSLLYERQLFKIRCGPRSAGHAERREARGRPSRGAFDLTSSADELGGPDRGPGRGAARRHRREADPDGMPGGHDGSHEGWAARAGSPYDGDGGRGEAESNPPVAMQRTRSLGDRSREGEDGGKGEGAFVYSTMPVDPFPWQGVMDHEDRKHGRSPRYGAPQDDDHHQQHLQEPASGKHGSHHREAKTGLVESRNPAHERRRMQDSDDFDGLSYHGKPRYGGISDQAARHGWQDGHRKGDGRQHQDEYQEAKSPQYAGQQGGYTYGSAGEQHRQHERAPPKGYPLSGRDGGYREDVKQYGQAVEPRPSSPSMYKRDGRKTGSQHSPDSIPPLKSIQSLNPGRGQDWHGGQDHQGSQGHDLDSAVVAPEPEKASKSKFTMEVDPRETVGSLKQKIYKARGYHPNVQRLVFDGTILSDKMRLADCNVTEDSTLVLWLLLGKGRAVRVM</sequence>
<reference evidence="3" key="1">
    <citation type="submission" date="2020-12" db="EMBL/GenBank/DDBJ databases">
        <authorList>
            <person name="Iha C."/>
        </authorList>
    </citation>
    <scope>NUCLEOTIDE SEQUENCE</scope>
</reference>
<dbReference type="CDD" id="cd17039">
    <property type="entry name" value="Ubl_ubiquitin_like"/>
    <property type="match status" value="1"/>
</dbReference>
<dbReference type="Proteomes" id="UP000708148">
    <property type="component" value="Unassembled WGS sequence"/>
</dbReference>
<gene>
    <name evidence="3" type="ORF">OSTQU699_LOCUS6587</name>
</gene>
<dbReference type="PRINTS" id="PR00348">
    <property type="entry name" value="UBIQUITIN"/>
</dbReference>
<dbReference type="GO" id="GO:0031593">
    <property type="term" value="F:polyubiquitin modification-dependent protein binding"/>
    <property type="evidence" value="ECO:0007669"/>
    <property type="project" value="TreeGrafter"/>
</dbReference>
<dbReference type="OrthoDB" id="577744at2759"/>
<dbReference type="SMART" id="SM00213">
    <property type="entry name" value="UBQ"/>
    <property type="match status" value="1"/>
</dbReference>
<name>A0A8S1J2D6_9CHLO</name>
<dbReference type="InterPro" id="IPR000626">
    <property type="entry name" value="Ubiquitin-like_dom"/>
</dbReference>
<dbReference type="GO" id="GO:0043130">
    <property type="term" value="F:ubiquitin binding"/>
    <property type="evidence" value="ECO:0007669"/>
    <property type="project" value="TreeGrafter"/>
</dbReference>
<feature type="region of interest" description="Disordered" evidence="1">
    <location>
        <begin position="164"/>
        <end position="506"/>
    </location>
</feature>
<dbReference type="AlphaFoldDB" id="A0A8S1J2D6"/>
<feature type="compositionally biased region" description="Basic and acidic residues" evidence="1">
    <location>
        <begin position="167"/>
        <end position="176"/>
    </location>
</feature>
<dbReference type="EMBL" id="CAJHUC010001464">
    <property type="protein sequence ID" value="CAD7701228.1"/>
    <property type="molecule type" value="Genomic_DNA"/>
</dbReference>
<dbReference type="PANTHER" id="PTHR10621:SF0">
    <property type="entry name" value="UV EXCISION REPAIR PROTEIN RAD23"/>
    <property type="match status" value="1"/>
</dbReference>
<dbReference type="PROSITE" id="PS50053">
    <property type="entry name" value="UBIQUITIN_2"/>
    <property type="match status" value="1"/>
</dbReference>
<dbReference type="GO" id="GO:0043161">
    <property type="term" value="P:proteasome-mediated ubiquitin-dependent protein catabolic process"/>
    <property type="evidence" value="ECO:0007669"/>
    <property type="project" value="TreeGrafter"/>
</dbReference>
<proteinExistence type="predicted"/>
<dbReference type="PANTHER" id="PTHR10621">
    <property type="entry name" value="UV EXCISION REPAIR PROTEIN RAD23"/>
    <property type="match status" value="1"/>
</dbReference>
<dbReference type="GO" id="GO:0005829">
    <property type="term" value="C:cytosol"/>
    <property type="evidence" value="ECO:0007669"/>
    <property type="project" value="TreeGrafter"/>
</dbReference>
<feature type="compositionally biased region" description="Basic and acidic residues" evidence="1">
    <location>
        <begin position="416"/>
        <end position="425"/>
    </location>
</feature>
<evidence type="ECO:0000313" key="4">
    <source>
        <dbReference type="Proteomes" id="UP000708148"/>
    </source>
</evidence>
<dbReference type="InterPro" id="IPR019956">
    <property type="entry name" value="Ubiquitin_dom"/>
</dbReference>
<evidence type="ECO:0000259" key="2">
    <source>
        <dbReference type="PROSITE" id="PS50053"/>
    </source>
</evidence>
<dbReference type="GO" id="GO:0005654">
    <property type="term" value="C:nucleoplasm"/>
    <property type="evidence" value="ECO:0007669"/>
    <property type="project" value="TreeGrafter"/>
</dbReference>
<feature type="compositionally biased region" description="Basic and acidic residues" evidence="1">
    <location>
        <begin position="257"/>
        <end position="270"/>
    </location>
</feature>
<dbReference type="SUPFAM" id="SSF54236">
    <property type="entry name" value="Ubiquitin-like"/>
    <property type="match status" value="1"/>
</dbReference>
<dbReference type="InterPro" id="IPR029071">
    <property type="entry name" value="Ubiquitin-like_domsf"/>
</dbReference>
<feature type="compositionally biased region" description="Basic and acidic residues" evidence="1">
    <location>
        <begin position="341"/>
        <end position="351"/>
    </location>
</feature>
<dbReference type="GO" id="GO:0070628">
    <property type="term" value="F:proteasome binding"/>
    <property type="evidence" value="ECO:0007669"/>
    <property type="project" value="TreeGrafter"/>
</dbReference>
<feature type="domain" description="Ubiquitin-like" evidence="2">
    <location>
        <begin position="523"/>
        <end position="586"/>
    </location>
</feature>
<evidence type="ECO:0000313" key="3">
    <source>
        <dbReference type="EMBL" id="CAD7701228.1"/>
    </source>
</evidence>